<evidence type="ECO:0000259" key="18">
    <source>
        <dbReference type="PROSITE" id="PS51918"/>
    </source>
</evidence>
<dbReference type="Pfam" id="PF06463">
    <property type="entry name" value="Mob_synth_C"/>
    <property type="match status" value="1"/>
</dbReference>
<dbReference type="PROSITE" id="PS51918">
    <property type="entry name" value="RADICAL_SAM"/>
    <property type="match status" value="1"/>
</dbReference>
<evidence type="ECO:0000256" key="6">
    <source>
        <dbReference type="ARBA" id="ARBA00022485"/>
    </source>
</evidence>
<sequence length="930" mass="103266">MAVSRLTRQGLRVLRSQRTSIRVRYGSSAAAAATTTRHDVPTPYPLPSQTPPDSELSPRRAALRSSAPFSSFLTDTFGRQHDYLRISLTERCNLRCTYCMPSEGVPLSPASDLLTTAEIVYLSSLFISQGVRKIRLTGGEPTVRKDFMELLGRIGEWKGRGLDELAITTNGLLLERRIEAMVERGLTGVNISLDTLEPAMFQIMTRRKGWENVMRGIEKVLDLKRKGREVKLKVNCVVMRGVNDREVLDFVEFTRERDLEVRFIEYMPFDGNKWSRGKMVSYGEMVEMIKTRYPEFRRVGEGKNETSKTWEVPNFMGRLGFITSMTHNFCGTCNRLRITSDGNLKVCLFGNSEVSLRDMIRKDHEGEPMNEEAFEAIRELEMNRRQSLGGSTEPSFWTQREAELLDIIGLAVRRKKEKHAGMGQLENMKNRPMILIDEPILRQPPNLLKPAVPLAIFSRPSRLRSRVVPLHLLGPSHPSLSAASMRFISNRYSRPPHVLDKANSEAERGSSRTMEPDARDERALPSNEVSPEIVSNGDAVDSAASDMDQASGPSIRKFPAKRSFWGKPPISLVPDSDAVDSAASDANQASGLSIRKFAAKRTFRIGARIPTVQDTNTSRAKLDRSPKSKRRQISSRSARTKRSFPAFTDSPSDKAATVPKRDWTSRSTVTADTSTPTAGPSFPFTDPPTLTTDASTLTPGPTTLTAKQSTLKAEGASTDKLTHISPTGAVSMVDITSKRPTKRTAIAFGCVTFSVEYLHKYISSNSISKGNVLTTAQIAGIQAAKRTSDLIPLCHPLPLHNVYVDVAVHSRVAEEDIEARRWKGYASRTMQKNWRAEIVAMVSTRGSTGVEMEALAAVMGAGLTVVDMCKAVDKGMRIEDVEVVYKAGGRSGVFKRVEKRYGILLEDLAKKGLIDGKDVEKMSPKSWMDL</sequence>
<dbReference type="PROSITE" id="PS01305">
    <property type="entry name" value="MOAA_NIFB_PQQE"/>
    <property type="match status" value="1"/>
</dbReference>
<dbReference type="CDD" id="cd01420">
    <property type="entry name" value="MoaC_PE"/>
    <property type="match status" value="1"/>
</dbReference>
<dbReference type="Pfam" id="PF04055">
    <property type="entry name" value="Radical_SAM"/>
    <property type="match status" value="1"/>
</dbReference>
<dbReference type="InterPro" id="IPR007197">
    <property type="entry name" value="rSAM"/>
</dbReference>
<dbReference type="CDD" id="cd01335">
    <property type="entry name" value="Radical_SAM"/>
    <property type="match status" value="1"/>
</dbReference>
<dbReference type="SFLD" id="SFLDS00029">
    <property type="entry name" value="Radical_SAM"/>
    <property type="match status" value="1"/>
</dbReference>
<keyword evidence="15" id="KW-0456">Lyase</keyword>
<dbReference type="GO" id="GO:0005525">
    <property type="term" value="F:GTP binding"/>
    <property type="evidence" value="ECO:0007669"/>
    <property type="project" value="UniProtKB-KW"/>
</dbReference>
<dbReference type="InterPro" id="IPR013785">
    <property type="entry name" value="Aldolase_TIM"/>
</dbReference>
<dbReference type="PANTHER" id="PTHR22960">
    <property type="entry name" value="MOLYBDOPTERIN COFACTOR SYNTHESIS PROTEIN A"/>
    <property type="match status" value="1"/>
</dbReference>
<keyword evidence="7" id="KW-0949">S-adenosyl-L-methionine</keyword>
<dbReference type="SFLD" id="SFLDG01386">
    <property type="entry name" value="main_SPASM_domain-containing"/>
    <property type="match status" value="1"/>
</dbReference>
<feature type="region of interest" description="Disordered" evidence="17">
    <location>
        <begin position="29"/>
        <end position="57"/>
    </location>
</feature>
<dbReference type="SUPFAM" id="SSF102114">
    <property type="entry name" value="Radical SAM enzymes"/>
    <property type="match status" value="1"/>
</dbReference>
<dbReference type="NCBIfam" id="TIGR02666">
    <property type="entry name" value="moaA"/>
    <property type="match status" value="1"/>
</dbReference>
<dbReference type="GO" id="GO:0006777">
    <property type="term" value="P:Mo-molybdopterin cofactor biosynthetic process"/>
    <property type="evidence" value="ECO:0007669"/>
    <property type="project" value="UniProtKB-KW"/>
</dbReference>
<dbReference type="OrthoDB" id="429626at2759"/>
<dbReference type="InterPro" id="IPR047594">
    <property type="entry name" value="MoaC_bact/euk"/>
</dbReference>
<evidence type="ECO:0000256" key="1">
    <source>
        <dbReference type="ARBA" id="ARBA00001637"/>
    </source>
</evidence>
<keyword evidence="12" id="KW-0496">Mitochondrion</keyword>
<dbReference type="SFLD" id="SFLDG01067">
    <property type="entry name" value="SPASM/twitch_domain_containing"/>
    <property type="match status" value="1"/>
</dbReference>
<proteinExistence type="inferred from homology"/>
<dbReference type="InterPro" id="IPR000385">
    <property type="entry name" value="MoaA_NifB_PqqE_Fe-S-bd_CS"/>
</dbReference>
<organism evidence="19 20">
    <name type="scientific">Sphaceloma murrayae</name>
    <dbReference type="NCBI Taxonomy" id="2082308"/>
    <lineage>
        <taxon>Eukaryota</taxon>
        <taxon>Fungi</taxon>
        <taxon>Dikarya</taxon>
        <taxon>Ascomycota</taxon>
        <taxon>Pezizomycotina</taxon>
        <taxon>Dothideomycetes</taxon>
        <taxon>Dothideomycetidae</taxon>
        <taxon>Myriangiales</taxon>
        <taxon>Elsinoaceae</taxon>
        <taxon>Sphaceloma</taxon>
    </lineage>
</organism>
<dbReference type="InterPro" id="IPR023045">
    <property type="entry name" value="MoaC"/>
</dbReference>
<evidence type="ECO:0000313" key="20">
    <source>
        <dbReference type="Proteomes" id="UP000243797"/>
    </source>
</evidence>
<keyword evidence="6" id="KW-0004">4Fe-4S</keyword>
<dbReference type="PANTHER" id="PTHR22960:SF0">
    <property type="entry name" value="MOLYBDENUM COFACTOR BIOSYNTHESIS PROTEIN 1"/>
    <property type="match status" value="1"/>
</dbReference>
<dbReference type="InParanoid" id="A0A2K1QQV1"/>
<dbReference type="Pfam" id="PF01967">
    <property type="entry name" value="MoaC"/>
    <property type="match status" value="1"/>
</dbReference>
<dbReference type="InterPro" id="IPR013483">
    <property type="entry name" value="MoaA"/>
</dbReference>
<evidence type="ECO:0000256" key="13">
    <source>
        <dbReference type="ARBA" id="ARBA00023134"/>
    </source>
</evidence>
<dbReference type="InterPro" id="IPR050105">
    <property type="entry name" value="MoCo_biosynth_MoaA/MoaC"/>
</dbReference>
<keyword evidence="20" id="KW-1185">Reference proteome</keyword>
<dbReference type="STRING" id="2082308.A0A2K1QQV1"/>
<keyword evidence="13" id="KW-0342">GTP-binding</keyword>
<comment type="catalytic activity">
    <reaction evidence="16">
        <text>GTP + AH2 + S-adenosyl-L-methionine = (8S)-3',8-cyclo-7,8-dihydroguanosine 5'-triphosphate + 5'-deoxyadenosine + L-methionine + A + H(+)</text>
        <dbReference type="Rhea" id="RHEA:49576"/>
        <dbReference type="ChEBI" id="CHEBI:13193"/>
        <dbReference type="ChEBI" id="CHEBI:15378"/>
        <dbReference type="ChEBI" id="CHEBI:17319"/>
        <dbReference type="ChEBI" id="CHEBI:17499"/>
        <dbReference type="ChEBI" id="CHEBI:37565"/>
        <dbReference type="ChEBI" id="CHEBI:57844"/>
        <dbReference type="ChEBI" id="CHEBI:59789"/>
        <dbReference type="ChEBI" id="CHEBI:131766"/>
        <dbReference type="EC" id="4.1.99.22"/>
    </reaction>
</comment>
<feature type="compositionally biased region" description="Polar residues" evidence="17">
    <location>
        <begin position="694"/>
        <end position="711"/>
    </location>
</feature>
<dbReference type="EMBL" id="NKHZ01000051">
    <property type="protein sequence ID" value="PNS17320.1"/>
    <property type="molecule type" value="Genomic_DNA"/>
</dbReference>
<comment type="caution">
    <text evidence="19">The sequence shown here is derived from an EMBL/GenBank/DDBJ whole genome shotgun (WGS) entry which is preliminary data.</text>
</comment>
<dbReference type="HAMAP" id="MF_01225_B">
    <property type="entry name" value="MoaA_B"/>
    <property type="match status" value="1"/>
</dbReference>
<evidence type="ECO:0000256" key="2">
    <source>
        <dbReference type="ARBA" id="ARBA00001966"/>
    </source>
</evidence>
<protein>
    <submittedName>
        <fullName evidence="19">Molybdenum cofactor biosynthesis protein 1</fullName>
    </submittedName>
</protein>
<dbReference type="GO" id="GO:0061798">
    <property type="term" value="F:GTP 3',8'-cyclase activity"/>
    <property type="evidence" value="ECO:0007669"/>
    <property type="project" value="UniProtKB-EC"/>
</dbReference>
<feature type="compositionally biased region" description="Basic and acidic residues" evidence="17">
    <location>
        <begin position="497"/>
        <end position="523"/>
    </location>
</feature>
<dbReference type="Proteomes" id="UP000243797">
    <property type="component" value="Unassembled WGS sequence"/>
</dbReference>
<feature type="compositionally biased region" description="Low complexity" evidence="17">
    <location>
        <begin position="680"/>
        <end position="693"/>
    </location>
</feature>
<dbReference type="InterPro" id="IPR010505">
    <property type="entry name" value="MoaA_twitch"/>
</dbReference>
<accession>A0A2K1QQV1</accession>
<feature type="region of interest" description="Disordered" evidence="17">
    <location>
        <begin position="496"/>
        <end position="535"/>
    </location>
</feature>
<dbReference type="CDD" id="cd21117">
    <property type="entry name" value="Twitch_MoaA"/>
    <property type="match status" value="1"/>
</dbReference>
<feature type="compositionally biased region" description="Polar residues" evidence="17">
    <location>
        <begin position="665"/>
        <end position="678"/>
    </location>
</feature>
<dbReference type="InterPro" id="IPR040064">
    <property type="entry name" value="MoaA-like"/>
</dbReference>
<keyword evidence="14" id="KW-0501">Molybdenum cofactor biosynthesis</keyword>
<evidence type="ECO:0000256" key="11">
    <source>
        <dbReference type="ARBA" id="ARBA00023014"/>
    </source>
</evidence>
<evidence type="ECO:0000256" key="16">
    <source>
        <dbReference type="ARBA" id="ARBA00048697"/>
    </source>
</evidence>
<dbReference type="SMART" id="SM00729">
    <property type="entry name" value="Elp3"/>
    <property type="match status" value="1"/>
</dbReference>
<dbReference type="GO" id="GO:0061799">
    <property type="term" value="F:cyclic pyranopterin monophosphate synthase activity"/>
    <property type="evidence" value="ECO:0007669"/>
    <property type="project" value="UniProtKB-EC"/>
</dbReference>
<evidence type="ECO:0000256" key="3">
    <source>
        <dbReference type="ARBA" id="ARBA00005046"/>
    </source>
</evidence>
<keyword evidence="11" id="KW-0411">Iron-sulfur</keyword>
<dbReference type="NCBIfam" id="TIGR00581">
    <property type="entry name" value="moaC"/>
    <property type="match status" value="1"/>
</dbReference>
<comment type="pathway">
    <text evidence="3">Cofactor biosynthesis; molybdopterin biosynthesis.</text>
</comment>
<keyword evidence="8" id="KW-0479">Metal-binding</keyword>
<comment type="similarity">
    <text evidence="4">In the C-terminal section; belongs to the MoaC family.</text>
</comment>
<evidence type="ECO:0000256" key="4">
    <source>
        <dbReference type="ARBA" id="ARBA00008484"/>
    </source>
</evidence>
<name>A0A2K1QQV1_9PEZI</name>
<dbReference type="InterPro" id="IPR058240">
    <property type="entry name" value="rSAM_sf"/>
</dbReference>
<keyword evidence="9" id="KW-0547">Nucleotide-binding</keyword>
<feature type="compositionally biased region" description="Basic residues" evidence="17">
    <location>
        <begin position="627"/>
        <end position="642"/>
    </location>
</feature>
<dbReference type="Gene3D" id="3.30.70.640">
    <property type="entry name" value="Molybdopterin cofactor biosynthesis C (MoaC) domain"/>
    <property type="match status" value="1"/>
</dbReference>
<dbReference type="UniPathway" id="UPA00344"/>
<evidence type="ECO:0000256" key="9">
    <source>
        <dbReference type="ARBA" id="ARBA00022741"/>
    </source>
</evidence>
<evidence type="ECO:0000256" key="17">
    <source>
        <dbReference type="SAM" id="MobiDB-lite"/>
    </source>
</evidence>
<evidence type="ECO:0000256" key="12">
    <source>
        <dbReference type="ARBA" id="ARBA00023128"/>
    </source>
</evidence>
<dbReference type="GO" id="GO:0046872">
    <property type="term" value="F:metal ion binding"/>
    <property type="evidence" value="ECO:0007669"/>
    <property type="project" value="UniProtKB-KW"/>
</dbReference>
<gene>
    <name evidence="19" type="ORF">CAC42_7003</name>
</gene>
<evidence type="ECO:0000256" key="5">
    <source>
        <dbReference type="ARBA" id="ARBA00009862"/>
    </source>
</evidence>
<evidence type="ECO:0000256" key="14">
    <source>
        <dbReference type="ARBA" id="ARBA00023150"/>
    </source>
</evidence>
<feature type="region of interest" description="Disordered" evidence="17">
    <location>
        <begin position="610"/>
        <end position="717"/>
    </location>
</feature>
<evidence type="ECO:0000256" key="8">
    <source>
        <dbReference type="ARBA" id="ARBA00022723"/>
    </source>
</evidence>
<dbReference type="SUPFAM" id="SSF55040">
    <property type="entry name" value="Molybdenum cofactor biosynthesis protein C, MoaC"/>
    <property type="match status" value="1"/>
</dbReference>
<reference evidence="19 20" key="1">
    <citation type="submission" date="2017-06" db="EMBL/GenBank/DDBJ databases">
        <title>Draft genome sequence of a variant of Elsinoe murrayae.</title>
        <authorList>
            <person name="Cheng Q."/>
        </authorList>
    </citation>
    <scope>NUCLEOTIDE SEQUENCE [LARGE SCALE GENOMIC DNA]</scope>
    <source>
        <strain evidence="19 20">CQ-2017a</strain>
    </source>
</reference>
<evidence type="ECO:0000256" key="10">
    <source>
        <dbReference type="ARBA" id="ARBA00023004"/>
    </source>
</evidence>
<evidence type="ECO:0000313" key="19">
    <source>
        <dbReference type="EMBL" id="PNS17320.1"/>
    </source>
</evidence>
<dbReference type="GO" id="GO:0051539">
    <property type="term" value="F:4 iron, 4 sulfur cluster binding"/>
    <property type="evidence" value="ECO:0007669"/>
    <property type="project" value="UniProtKB-KW"/>
</dbReference>
<dbReference type="AlphaFoldDB" id="A0A2K1QQV1"/>
<dbReference type="SFLD" id="SFLDG01383">
    <property type="entry name" value="cyclic_pyranopterin_phosphate"/>
    <property type="match status" value="1"/>
</dbReference>
<comment type="similarity">
    <text evidence="5">In the N-terminal section; belongs to the radical SAM superfamily. MoaA family.</text>
</comment>
<dbReference type="InterPro" id="IPR006638">
    <property type="entry name" value="Elp3/MiaA/NifB-like_rSAM"/>
</dbReference>
<dbReference type="InterPro" id="IPR036522">
    <property type="entry name" value="MoaC_sf"/>
</dbReference>
<dbReference type="Gene3D" id="3.20.20.70">
    <property type="entry name" value="Aldolase class I"/>
    <property type="match status" value="1"/>
</dbReference>
<dbReference type="InterPro" id="IPR002820">
    <property type="entry name" value="Mopterin_CF_biosynth-C_dom"/>
</dbReference>
<comment type="cofactor">
    <cofactor evidence="2">
        <name>[4Fe-4S] cluster</name>
        <dbReference type="ChEBI" id="CHEBI:49883"/>
    </cofactor>
</comment>
<evidence type="ECO:0000256" key="7">
    <source>
        <dbReference type="ARBA" id="ARBA00022691"/>
    </source>
</evidence>
<comment type="catalytic activity">
    <reaction evidence="1">
        <text>(8S)-3',8-cyclo-7,8-dihydroguanosine 5'-triphosphate = cyclic pyranopterin phosphate + diphosphate</text>
        <dbReference type="Rhea" id="RHEA:49580"/>
        <dbReference type="ChEBI" id="CHEBI:33019"/>
        <dbReference type="ChEBI" id="CHEBI:59648"/>
        <dbReference type="ChEBI" id="CHEBI:131766"/>
        <dbReference type="EC" id="4.6.1.17"/>
    </reaction>
</comment>
<evidence type="ECO:0000256" key="15">
    <source>
        <dbReference type="ARBA" id="ARBA00023239"/>
    </source>
</evidence>
<feature type="domain" description="Radical SAM core" evidence="18">
    <location>
        <begin position="76"/>
        <end position="295"/>
    </location>
</feature>
<keyword evidence="10" id="KW-0408">Iron</keyword>